<keyword evidence="6" id="KW-0520">NAD</keyword>
<keyword evidence="2" id="KW-0028">Amino-acid biosynthesis</keyword>
<keyword evidence="3" id="KW-0521">NADP</keyword>
<evidence type="ECO:0000256" key="4">
    <source>
        <dbReference type="ARBA" id="ARBA00022915"/>
    </source>
</evidence>
<evidence type="ECO:0000259" key="13">
    <source>
        <dbReference type="Pfam" id="PF05173"/>
    </source>
</evidence>
<dbReference type="SUPFAM" id="SSF51735">
    <property type="entry name" value="NAD(P)-binding Rossmann-fold domains"/>
    <property type="match status" value="1"/>
</dbReference>
<evidence type="ECO:0000256" key="5">
    <source>
        <dbReference type="ARBA" id="ARBA00023002"/>
    </source>
</evidence>
<comment type="similarity">
    <text evidence="1">Belongs to the DapB family.</text>
</comment>
<comment type="caution">
    <text evidence="14">The sequence shown here is derived from an EMBL/GenBank/DDBJ whole genome shotgun (WGS) entry which is preliminary data.</text>
</comment>
<dbReference type="RefSeq" id="WP_344884098.1">
    <property type="nucleotide sequence ID" value="NZ_BAABAL010000021.1"/>
</dbReference>
<evidence type="ECO:0000256" key="1">
    <source>
        <dbReference type="ARBA" id="ARBA00006642"/>
    </source>
</evidence>
<evidence type="ECO:0000256" key="8">
    <source>
        <dbReference type="ARBA" id="ARBA00037922"/>
    </source>
</evidence>
<accession>A0ABP7TX67</accession>
<dbReference type="Gene3D" id="3.40.50.720">
    <property type="entry name" value="NAD(P)-binding Rossmann-like Domain"/>
    <property type="match status" value="1"/>
</dbReference>
<keyword evidence="4" id="KW-0220">Diaminopimelate biosynthesis</keyword>
<evidence type="ECO:0000256" key="9">
    <source>
        <dbReference type="ARBA" id="ARBA00038983"/>
    </source>
</evidence>
<keyword evidence="5" id="KW-0560">Oxidoreductase</keyword>
<evidence type="ECO:0000256" key="7">
    <source>
        <dbReference type="ARBA" id="ARBA00023154"/>
    </source>
</evidence>
<evidence type="ECO:0000256" key="3">
    <source>
        <dbReference type="ARBA" id="ARBA00022857"/>
    </source>
</evidence>
<dbReference type="SUPFAM" id="SSF55347">
    <property type="entry name" value="Glyceraldehyde-3-phosphate dehydrogenase-like, C-terminal domain"/>
    <property type="match status" value="1"/>
</dbReference>
<feature type="domain" description="Dihydrodipicolinate reductase C-terminal" evidence="13">
    <location>
        <begin position="110"/>
        <end position="222"/>
    </location>
</feature>
<sequence>MGEGLALGLIGATGRLGTAIGQLCAARAIPVVLEASFGGWRSTATPSVIVDASAPEANRRVVDHCRQNRIPLVQCVSNLLPEQLREMESLAEVVPVVRAVNLSLAHHLQRRIVREIAGVLGEAVGDVEASVFERHPVTKAHRPSATASRLADEWTAASGEQVWDVCSRRAGLAVSDHEIQWTWAAETLVLRHSVTDLAAAAAGAVIAAEWAHGRAAGLACMRVIYDDYLADRSTS</sequence>
<evidence type="ECO:0000313" key="14">
    <source>
        <dbReference type="EMBL" id="GAA4032386.1"/>
    </source>
</evidence>
<organism evidence="14 15">
    <name type="scientific">Allokutzneria multivorans</name>
    <dbReference type="NCBI Taxonomy" id="1142134"/>
    <lineage>
        <taxon>Bacteria</taxon>
        <taxon>Bacillati</taxon>
        <taxon>Actinomycetota</taxon>
        <taxon>Actinomycetes</taxon>
        <taxon>Pseudonocardiales</taxon>
        <taxon>Pseudonocardiaceae</taxon>
        <taxon>Allokutzneria</taxon>
    </lineage>
</organism>
<dbReference type="InterPro" id="IPR000846">
    <property type="entry name" value="DapB_N"/>
</dbReference>
<protein>
    <recommendedName>
        <fullName evidence="9">4-hydroxy-tetrahydrodipicolinate reductase</fullName>
        <ecNumber evidence="9">1.17.1.8</ecNumber>
    </recommendedName>
</protein>
<dbReference type="InterPro" id="IPR022663">
    <property type="entry name" value="DapB_C"/>
</dbReference>
<dbReference type="EMBL" id="BAABAL010000021">
    <property type="protein sequence ID" value="GAA4032386.1"/>
    <property type="molecule type" value="Genomic_DNA"/>
</dbReference>
<dbReference type="PANTHER" id="PTHR20836">
    <property type="entry name" value="DIHYDRODIPICOLINATE REDUCTASE"/>
    <property type="match status" value="1"/>
</dbReference>
<feature type="domain" description="Dihydrodipicolinate reductase N-terminal" evidence="12">
    <location>
        <begin position="44"/>
        <end position="101"/>
    </location>
</feature>
<dbReference type="PANTHER" id="PTHR20836:SF0">
    <property type="entry name" value="4-HYDROXY-TETRAHYDRODIPICOLINATE REDUCTASE 1, CHLOROPLASTIC-RELATED"/>
    <property type="match status" value="1"/>
</dbReference>
<dbReference type="EC" id="1.17.1.8" evidence="9"/>
<evidence type="ECO:0000256" key="2">
    <source>
        <dbReference type="ARBA" id="ARBA00022605"/>
    </source>
</evidence>
<keyword evidence="7" id="KW-0457">Lysine biosynthesis</keyword>
<dbReference type="InterPro" id="IPR036291">
    <property type="entry name" value="NAD(P)-bd_dom_sf"/>
</dbReference>
<comment type="catalytic activity">
    <reaction evidence="11">
        <text>(S)-2,3,4,5-tetrahydrodipicolinate + NAD(+) + H2O = (2S,4S)-4-hydroxy-2,3,4,5-tetrahydrodipicolinate + NADH + H(+)</text>
        <dbReference type="Rhea" id="RHEA:35323"/>
        <dbReference type="ChEBI" id="CHEBI:15377"/>
        <dbReference type="ChEBI" id="CHEBI:15378"/>
        <dbReference type="ChEBI" id="CHEBI:16845"/>
        <dbReference type="ChEBI" id="CHEBI:57540"/>
        <dbReference type="ChEBI" id="CHEBI:57945"/>
        <dbReference type="ChEBI" id="CHEBI:67139"/>
        <dbReference type="EC" id="1.17.1.8"/>
    </reaction>
</comment>
<proteinExistence type="inferred from homology"/>
<dbReference type="Gene3D" id="3.30.360.10">
    <property type="entry name" value="Dihydrodipicolinate Reductase, domain 2"/>
    <property type="match status" value="1"/>
</dbReference>
<keyword evidence="15" id="KW-1185">Reference proteome</keyword>
<name>A0ABP7TX67_9PSEU</name>
<comment type="pathway">
    <text evidence="8">Amino-acid biosynthesis; L-lysine biosynthesis via DAP pathway; (S)-tetrahydrodipicolinate from L-aspartate: step 4/4.</text>
</comment>
<evidence type="ECO:0000256" key="10">
    <source>
        <dbReference type="ARBA" id="ARBA00049080"/>
    </source>
</evidence>
<evidence type="ECO:0000259" key="12">
    <source>
        <dbReference type="Pfam" id="PF01113"/>
    </source>
</evidence>
<dbReference type="PIRSF" id="PIRSF000161">
    <property type="entry name" value="DHPR"/>
    <property type="match status" value="1"/>
</dbReference>
<dbReference type="Proteomes" id="UP001501747">
    <property type="component" value="Unassembled WGS sequence"/>
</dbReference>
<dbReference type="Pfam" id="PF05173">
    <property type="entry name" value="DapB_C"/>
    <property type="match status" value="1"/>
</dbReference>
<evidence type="ECO:0000256" key="11">
    <source>
        <dbReference type="ARBA" id="ARBA00049396"/>
    </source>
</evidence>
<reference evidence="15" key="1">
    <citation type="journal article" date="2019" name="Int. J. Syst. Evol. Microbiol.">
        <title>The Global Catalogue of Microorganisms (GCM) 10K type strain sequencing project: providing services to taxonomists for standard genome sequencing and annotation.</title>
        <authorList>
            <consortium name="The Broad Institute Genomics Platform"/>
            <consortium name="The Broad Institute Genome Sequencing Center for Infectious Disease"/>
            <person name="Wu L."/>
            <person name="Ma J."/>
        </authorList>
    </citation>
    <scope>NUCLEOTIDE SEQUENCE [LARGE SCALE GENOMIC DNA]</scope>
    <source>
        <strain evidence="15">JCM 17342</strain>
    </source>
</reference>
<evidence type="ECO:0000256" key="6">
    <source>
        <dbReference type="ARBA" id="ARBA00023027"/>
    </source>
</evidence>
<dbReference type="InterPro" id="IPR023940">
    <property type="entry name" value="DHDPR_bac"/>
</dbReference>
<evidence type="ECO:0000313" key="15">
    <source>
        <dbReference type="Proteomes" id="UP001501747"/>
    </source>
</evidence>
<comment type="catalytic activity">
    <reaction evidence="10">
        <text>(S)-2,3,4,5-tetrahydrodipicolinate + NADP(+) + H2O = (2S,4S)-4-hydroxy-2,3,4,5-tetrahydrodipicolinate + NADPH + H(+)</text>
        <dbReference type="Rhea" id="RHEA:35331"/>
        <dbReference type="ChEBI" id="CHEBI:15377"/>
        <dbReference type="ChEBI" id="CHEBI:15378"/>
        <dbReference type="ChEBI" id="CHEBI:16845"/>
        <dbReference type="ChEBI" id="CHEBI:57783"/>
        <dbReference type="ChEBI" id="CHEBI:58349"/>
        <dbReference type="ChEBI" id="CHEBI:67139"/>
        <dbReference type="EC" id="1.17.1.8"/>
    </reaction>
</comment>
<gene>
    <name evidence="14" type="primary">dapB_2</name>
    <name evidence="14" type="ORF">GCM10022247_66770</name>
</gene>
<dbReference type="Pfam" id="PF01113">
    <property type="entry name" value="DapB_N"/>
    <property type="match status" value="1"/>
</dbReference>